<feature type="region of interest" description="Disordered" evidence="1">
    <location>
        <begin position="31"/>
        <end position="64"/>
    </location>
</feature>
<dbReference type="EMBL" id="CAJVCH010073781">
    <property type="protein sequence ID" value="CAG7720795.1"/>
    <property type="molecule type" value="Genomic_DNA"/>
</dbReference>
<evidence type="ECO:0000313" key="3">
    <source>
        <dbReference type="Proteomes" id="UP000708208"/>
    </source>
</evidence>
<feature type="compositionally biased region" description="Polar residues" evidence="1">
    <location>
        <begin position="55"/>
        <end position="64"/>
    </location>
</feature>
<protein>
    <submittedName>
        <fullName evidence="2">Uncharacterized protein</fullName>
    </submittedName>
</protein>
<comment type="caution">
    <text evidence="2">The sequence shown here is derived from an EMBL/GenBank/DDBJ whole genome shotgun (WGS) entry which is preliminary data.</text>
</comment>
<reference evidence="2" key="1">
    <citation type="submission" date="2021-06" db="EMBL/GenBank/DDBJ databases">
        <authorList>
            <person name="Hodson N. C."/>
            <person name="Mongue J. A."/>
            <person name="Jaron S. K."/>
        </authorList>
    </citation>
    <scope>NUCLEOTIDE SEQUENCE</scope>
</reference>
<proteinExistence type="predicted"/>
<feature type="non-terminal residue" evidence="2">
    <location>
        <position position="1"/>
    </location>
</feature>
<dbReference type="AlphaFoldDB" id="A0A8J2P072"/>
<keyword evidence="3" id="KW-1185">Reference proteome</keyword>
<sequence>QSHKRCVACGATELSKRSDRWGFLPHDSSDLRHFSGDKNHYQKELPTDMHDPESSLFSGFNTRK</sequence>
<gene>
    <name evidence="2" type="ORF">AFUS01_LOCUS10050</name>
</gene>
<evidence type="ECO:0000256" key="1">
    <source>
        <dbReference type="SAM" id="MobiDB-lite"/>
    </source>
</evidence>
<accession>A0A8J2P072</accession>
<organism evidence="2 3">
    <name type="scientific">Allacma fusca</name>
    <dbReference type="NCBI Taxonomy" id="39272"/>
    <lineage>
        <taxon>Eukaryota</taxon>
        <taxon>Metazoa</taxon>
        <taxon>Ecdysozoa</taxon>
        <taxon>Arthropoda</taxon>
        <taxon>Hexapoda</taxon>
        <taxon>Collembola</taxon>
        <taxon>Symphypleona</taxon>
        <taxon>Sminthuridae</taxon>
        <taxon>Allacma</taxon>
    </lineage>
</organism>
<evidence type="ECO:0000313" key="2">
    <source>
        <dbReference type="EMBL" id="CAG7720795.1"/>
    </source>
</evidence>
<dbReference type="Proteomes" id="UP000708208">
    <property type="component" value="Unassembled WGS sequence"/>
</dbReference>
<feature type="compositionally biased region" description="Basic and acidic residues" evidence="1">
    <location>
        <begin position="31"/>
        <end position="53"/>
    </location>
</feature>
<name>A0A8J2P072_9HEXA</name>